<dbReference type="EMBL" id="MCFA01000263">
    <property type="protein sequence ID" value="ORX96123.1"/>
    <property type="molecule type" value="Genomic_DNA"/>
</dbReference>
<proteinExistence type="predicted"/>
<feature type="compositionally biased region" description="Basic residues" evidence="1">
    <location>
        <begin position="179"/>
        <end position="190"/>
    </location>
</feature>
<dbReference type="OrthoDB" id="4357141at2759"/>
<dbReference type="STRING" id="1231657.A0A1Y1YDX1"/>
<sequence length="222" mass="24396">MDETRVMLSMPSSVKVLPCDVAVSGPLKAAYRGQVNQLERGGVDTIGKEHFTSLYSPTRDKAFTARNIKASFAISSLVPFNLERMPQTPATPLTPVSADALMLLQNLIIKHNARTLNKATKQRLQRHVQKFVNAAKICFAKVQQTTKSEILARGKGKVMSYKDLKAVQVARAAKEQAKAKGKGKHSQKRKTPVEAEATEPKAKVAWMSKAQREDEVPLESGS</sequence>
<organism evidence="2 3">
    <name type="scientific">Clohesyomyces aquaticus</name>
    <dbReference type="NCBI Taxonomy" id="1231657"/>
    <lineage>
        <taxon>Eukaryota</taxon>
        <taxon>Fungi</taxon>
        <taxon>Dikarya</taxon>
        <taxon>Ascomycota</taxon>
        <taxon>Pezizomycotina</taxon>
        <taxon>Dothideomycetes</taxon>
        <taxon>Pleosporomycetidae</taxon>
        <taxon>Pleosporales</taxon>
        <taxon>Lindgomycetaceae</taxon>
        <taxon>Clohesyomyces</taxon>
    </lineage>
</organism>
<evidence type="ECO:0000256" key="1">
    <source>
        <dbReference type="SAM" id="MobiDB-lite"/>
    </source>
</evidence>
<evidence type="ECO:0000313" key="2">
    <source>
        <dbReference type="EMBL" id="ORX96123.1"/>
    </source>
</evidence>
<accession>A0A1Y1YDX1</accession>
<name>A0A1Y1YDX1_9PLEO</name>
<feature type="region of interest" description="Disordered" evidence="1">
    <location>
        <begin position="175"/>
        <end position="222"/>
    </location>
</feature>
<gene>
    <name evidence="2" type="ORF">BCR34DRAFT_628888</name>
</gene>
<dbReference type="AlphaFoldDB" id="A0A1Y1YDX1"/>
<keyword evidence="3" id="KW-1185">Reference proteome</keyword>
<evidence type="ECO:0000313" key="3">
    <source>
        <dbReference type="Proteomes" id="UP000193144"/>
    </source>
</evidence>
<protein>
    <submittedName>
        <fullName evidence="2">Uncharacterized protein</fullName>
    </submittedName>
</protein>
<comment type="caution">
    <text evidence="2">The sequence shown here is derived from an EMBL/GenBank/DDBJ whole genome shotgun (WGS) entry which is preliminary data.</text>
</comment>
<dbReference type="Proteomes" id="UP000193144">
    <property type="component" value="Unassembled WGS sequence"/>
</dbReference>
<reference evidence="2 3" key="1">
    <citation type="submission" date="2016-07" db="EMBL/GenBank/DDBJ databases">
        <title>Pervasive Adenine N6-methylation of Active Genes in Fungi.</title>
        <authorList>
            <consortium name="DOE Joint Genome Institute"/>
            <person name="Mondo S.J."/>
            <person name="Dannebaum R.O."/>
            <person name="Kuo R.C."/>
            <person name="Labutti K."/>
            <person name="Haridas S."/>
            <person name="Kuo A."/>
            <person name="Salamov A."/>
            <person name="Ahrendt S.R."/>
            <person name="Lipzen A."/>
            <person name="Sullivan W."/>
            <person name="Andreopoulos W.B."/>
            <person name="Clum A."/>
            <person name="Lindquist E."/>
            <person name="Daum C."/>
            <person name="Ramamoorthy G.K."/>
            <person name="Gryganskyi A."/>
            <person name="Culley D."/>
            <person name="Magnuson J.K."/>
            <person name="James T.Y."/>
            <person name="O'Malley M.A."/>
            <person name="Stajich J.E."/>
            <person name="Spatafora J.W."/>
            <person name="Visel A."/>
            <person name="Grigoriev I.V."/>
        </authorList>
    </citation>
    <scope>NUCLEOTIDE SEQUENCE [LARGE SCALE GENOMIC DNA]</scope>
    <source>
        <strain evidence="2 3">CBS 115471</strain>
    </source>
</reference>